<comment type="caution">
    <text evidence="1">The sequence shown here is derived from an EMBL/GenBank/DDBJ whole genome shotgun (WGS) entry which is preliminary data.</text>
</comment>
<gene>
    <name evidence="1" type="ORF">E5331_00110</name>
</gene>
<accession>A0AC61RJN0</accession>
<reference evidence="1" key="1">
    <citation type="submission" date="2019-04" db="EMBL/GenBank/DDBJ databases">
        <title>Microbes associate with the intestines of laboratory mice.</title>
        <authorList>
            <person name="Navarre W."/>
            <person name="Wong E."/>
            <person name="Huang K."/>
            <person name="Tropini C."/>
            <person name="Ng K."/>
            <person name="Yu B."/>
        </authorList>
    </citation>
    <scope>NUCLEOTIDE SEQUENCE</scope>
    <source>
        <strain evidence="1">NM04_E33</strain>
    </source>
</reference>
<evidence type="ECO:0000313" key="1">
    <source>
        <dbReference type="EMBL" id="TGY80817.1"/>
    </source>
</evidence>
<name>A0AC61RJN0_9BACT</name>
<proteinExistence type="predicted"/>
<sequence length="635" mass="70471">MKLSSAICGYVACVCAMILLVLSLVIDRAAARHESEKATRITRTIQHETLNSVKTQLEADVPMKTVLDQLVGLHIYPDSRSFIFDGDQPFQEMDYAGDERLQRALRSAINNKEIFEDDSKINLNGKDYILNRSAIPHTKLQIYTLTPYSSVTGSFVHLKKPILILISVGFILMMVGIVIVVNVGMRPLKRLAVAADEIGAGNFDAPLPEKVIYSDVKCLRDAMERMKSSLSELIEQRAAEAAESGRIKSELEIASALQQSMLPSMSQVKKMNDCAIQKGAILKSAREVSGDMFDFYKVSPRLTYFIIDDVSGKGVPASLVMAATKYLFRFAVSQNLGPKEICNCINRILSEGNTRYMFVTAIVGLIDEEKRCVTLANAGHNPPIMLRTTSEGVDGEYIKLTPSLPLGLMEDTVYSETELTLSPGDNLLLYTDGFVEAENEDSVQFGEQEFLKIAIEYAAEGAYPQQLVERLADRVEGFSGNRLSDDMTALSISLPANEEEIRLQLGYDKHELERIVNVVSDAKMRNGWSEAAEMRVNLVIEELFANVIMHSHPQNATDKIIISILPEKSSVKVTIENTGERFDPLSDAPTPDLSSDLDDRNPGGLGLHLVFNLSYDVKYRYENGTNILTLNIKTE</sequence>
<keyword evidence="2" id="KW-1185">Reference proteome</keyword>
<protein>
    <submittedName>
        <fullName evidence="1">Uncharacterized protein</fullName>
    </submittedName>
</protein>
<organism evidence="1 2">
    <name type="scientific">Lepagella muris</name>
    <dbReference type="NCBI Taxonomy" id="3032870"/>
    <lineage>
        <taxon>Bacteria</taxon>
        <taxon>Pseudomonadati</taxon>
        <taxon>Bacteroidota</taxon>
        <taxon>Bacteroidia</taxon>
        <taxon>Bacteroidales</taxon>
        <taxon>Muribaculaceae</taxon>
        <taxon>Lepagella</taxon>
    </lineage>
</organism>
<evidence type="ECO:0000313" key="2">
    <source>
        <dbReference type="Proteomes" id="UP000306319"/>
    </source>
</evidence>
<dbReference type="EMBL" id="SRYB01000001">
    <property type="protein sequence ID" value="TGY80817.1"/>
    <property type="molecule type" value="Genomic_DNA"/>
</dbReference>
<dbReference type="Proteomes" id="UP000306319">
    <property type="component" value="Unassembled WGS sequence"/>
</dbReference>